<comment type="miscellaneous">
    <text evidence="14">Bacitracin is thought to be involved in the inhibition of peptidoglycan synthesis by sequestering undecaprenyl diphosphate, thereby reducing the pool of lipid carrier available.</text>
</comment>
<accession>A0A136KEY5</accession>
<evidence type="ECO:0000256" key="12">
    <source>
        <dbReference type="ARBA" id="ARBA00032932"/>
    </source>
</evidence>
<dbReference type="GO" id="GO:0050380">
    <property type="term" value="F:undecaprenyl-diphosphatase activity"/>
    <property type="evidence" value="ECO:0007669"/>
    <property type="project" value="UniProtKB-UniRule"/>
</dbReference>
<evidence type="ECO:0000256" key="9">
    <source>
        <dbReference type="ARBA" id="ARBA00023136"/>
    </source>
</evidence>
<comment type="catalytic activity">
    <reaction evidence="13 14">
        <text>di-trans,octa-cis-undecaprenyl diphosphate + H2O = di-trans,octa-cis-undecaprenyl phosphate + phosphate + H(+)</text>
        <dbReference type="Rhea" id="RHEA:28094"/>
        <dbReference type="ChEBI" id="CHEBI:15377"/>
        <dbReference type="ChEBI" id="CHEBI:15378"/>
        <dbReference type="ChEBI" id="CHEBI:43474"/>
        <dbReference type="ChEBI" id="CHEBI:58405"/>
        <dbReference type="ChEBI" id="CHEBI:60392"/>
        <dbReference type="EC" id="3.6.1.27"/>
    </reaction>
</comment>
<dbReference type="GO" id="GO:0009252">
    <property type="term" value="P:peptidoglycan biosynthetic process"/>
    <property type="evidence" value="ECO:0007669"/>
    <property type="project" value="UniProtKB-KW"/>
</dbReference>
<evidence type="ECO:0000256" key="2">
    <source>
        <dbReference type="ARBA" id="ARBA00010621"/>
    </source>
</evidence>
<comment type="function">
    <text evidence="14">Catalyzes the dephosphorylation of undecaprenyl diphosphate (UPP). Confers resistance to bacitracin.</text>
</comment>
<dbReference type="PANTHER" id="PTHR30622">
    <property type="entry name" value="UNDECAPRENYL-DIPHOSPHATASE"/>
    <property type="match status" value="1"/>
</dbReference>
<dbReference type="PATRIC" id="fig|1617427.3.peg.1082"/>
<keyword evidence="5 14" id="KW-1003">Cell membrane</keyword>
<feature type="transmembrane region" description="Helical" evidence="14">
    <location>
        <begin position="7"/>
        <end position="29"/>
    </location>
</feature>
<keyword evidence="14" id="KW-0573">Peptidoglycan synthesis</keyword>
<dbReference type="EMBL" id="JYPD01000027">
    <property type="protein sequence ID" value="KXK07977.1"/>
    <property type="molecule type" value="Genomic_DNA"/>
</dbReference>
<dbReference type="InterPro" id="IPR003824">
    <property type="entry name" value="UppP"/>
</dbReference>
<evidence type="ECO:0000256" key="14">
    <source>
        <dbReference type="HAMAP-Rule" id="MF_01006"/>
    </source>
</evidence>
<dbReference type="Proteomes" id="UP000070449">
    <property type="component" value="Unassembled WGS sequence"/>
</dbReference>
<keyword evidence="14" id="KW-0961">Cell wall biogenesis/degradation</keyword>
<dbReference type="PANTHER" id="PTHR30622:SF2">
    <property type="entry name" value="UNDECAPRENYL-DIPHOSPHATASE"/>
    <property type="match status" value="1"/>
</dbReference>
<evidence type="ECO:0000256" key="10">
    <source>
        <dbReference type="ARBA" id="ARBA00023251"/>
    </source>
</evidence>
<keyword evidence="7 14" id="KW-0378">Hydrolase</keyword>
<comment type="similarity">
    <text evidence="2 14">Belongs to the UppP family.</text>
</comment>
<evidence type="ECO:0000256" key="5">
    <source>
        <dbReference type="ARBA" id="ARBA00022475"/>
    </source>
</evidence>
<keyword evidence="8 14" id="KW-1133">Transmembrane helix</keyword>
<dbReference type="GO" id="GO:0046677">
    <property type="term" value="P:response to antibiotic"/>
    <property type="evidence" value="ECO:0007669"/>
    <property type="project" value="UniProtKB-UniRule"/>
</dbReference>
<dbReference type="EC" id="3.6.1.27" evidence="3 14"/>
<proteinExistence type="inferred from homology"/>
<name>A0A136KEY5_9BACT</name>
<dbReference type="STRING" id="1617427.UZ20_WS6002001031"/>
<keyword evidence="6 14" id="KW-0812">Transmembrane</keyword>
<dbReference type="Pfam" id="PF02673">
    <property type="entry name" value="BacA"/>
    <property type="match status" value="1"/>
</dbReference>
<evidence type="ECO:0000256" key="11">
    <source>
        <dbReference type="ARBA" id="ARBA00032707"/>
    </source>
</evidence>
<reference evidence="15 16" key="1">
    <citation type="submission" date="2015-02" db="EMBL/GenBank/DDBJ databases">
        <title>Improved understanding of the partial-nitritation anammox process through 23 genomes representing the majority of the microbial community.</title>
        <authorList>
            <person name="Speth D.R."/>
            <person name="In T Zandt M."/>
            <person name="Guerrero Cruz S."/>
            <person name="Jetten M.S."/>
            <person name="Dutilh B.E."/>
        </authorList>
    </citation>
    <scope>NUCLEOTIDE SEQUENCE [LARGE SCALE GENOMIC DNA]</scope>
    <source>
        <strain evidence="15">OLB21</strain>
    </source>
</reference>
<feature type="transmembrane region" description="Helical" evidence="14">
    <location>
        <begin position="186"/>
        <end position="204"/>
    </location>
</feature>
<dbReference type="GO" id="GO:0071555">
    <property type="term" value="P:cell wall organization"/>
    <property type="evidence" value="ECO:0007669"/>
    <property type="project" value="UniProtKB-KW"/>
</dbReference>
<evidence type="ECO:0000256" key="3">
    <source>
        <dbReference type="ARBA" id="ARBA00012374"/>
    </source>
</evidence>
<evidence type="ECO:0000313" key="15">
    <source>
        <dbReference type="EMBL" id="KXK07977.1"/>
    </source>
</evidence>
<evidence type="ECO:0000256" key="13">
    <source>
        <dbReference type="ARBA" id="ARBA00047594"/>
    </source>
</evidence>
<keyword evidence="9 14" id="KW-0472">Membrane</keyword>
<comment type="caution">
    <text evidence="15">The sequence shown here is derived from an EMBL/GenBank/DDBJ whole genome shotgun (WGS) entry which is preliminary data.</text>
</comment>
<feature type="transmembrane region" description="Helical" evidence="14">
    <location>
        <begin position="41"/>
        <end position="59"/>
    </location>
</feature>
<dbReference type="GO" id="GO:0008360">
    <property type="term" value="P:regulation of cell shape"/>
    <property type="evidence" value="ECO:0007669"/>
    <property type="project" value="UniProtKB-KW"/>
</dbReference>
<evidence type="ECO:0000313" key="16">
    <source>
        <dbReference type="Proteomes" id="UP000070449"/>
    </source>
</evidence>
<evidence type="ECO:0000256" key="4">
    <source>
        <dbReference type="ARBA" id="ARBA00021581"/>
    </source>
</evidence>
<protein>
    <recommendedName>
        <fullName evidence="4 14">Undecaprenyl-diphosphatase</fullName>
        <ecNumber evidence="3 14">3.6.1.27</ecNumber>
    </recommendedName>
    <alternativeName>
        <fullName evidence="12 14">Bacitracin resistance protein</fullName>
    </alternativeName>
    <alternativeName>
        <fullName evidence="11 14">Undecaprenyl pyrophosphate phosphatase</fullName>
    </alternativeName>
</protein>
<organism evidence="15 16">
    <name type="scientific">candidate division WS6 bacterium OLB21</name>
    <dbReference type="NCBI Taxonomy" id="1617427"/>
    <lineage>
        <taxon>Bacteria</taxon>
        <taxon>Candidatus Dojkabacteria</taxon>
    </lineage>
</organism>
<feature type="transmembrane region" description="Helical" evidence="14">
    <location>
        <begin position="112"/>
        <end position="128"/>
    </location>
</feature>
<sequence length="266" mass="29350">MTILQSIVLGIVQGITEFLPISSSAHLVIVPSIFGWEQQSILFDIIIHLATLTAIIYFYRKKLLNLGTTILSIEPNSSTKARRILLNISLTTIPLVLSAVVFKSAIDNWAESIYLISFALIVIGMFLVNDKLFFKDTLEISQLTKKSAFLIGLAQAFALLRGVSRSGATILAGGLMGLSKKEAIDYAFLASIPAILASFFYLLIQLTNSNTFIENPLSLIAGFISALISSYLAISFLLKFIQRHDFKLFGYYRIVLGIFLIISISL</sequence>
<evidence type="ECO:0000256" key="6">
    <source>
        <dbReference type="ARBA" id="ARBA00022692"/>
    </source>
</evidence>
<evidence type="ECO:0000256" key="1">
    <source>
        <dbReference type="ARBA" id="ARBA00004651"/>
    </source>
</evidence>
<keyword evidence="14" id="KW-0133">Cell shape</keyword>
<evidence type="ECO:0000256" key="7">
    <source>
        <dbReference type="ARBA" id="ARBA00022801"/>
    </source>
</evidence>
<dbReference type="AlphaFoldDB" id="A0A136KEY5"/>
<feature type="transmembrane region" description="Helical" evidence="14">
    <location>
        <begin position="248"/>
        <end position="265"/>
    </location>
</feature>
<keyword evidence="10 14" id="KW-0046">Antibiotic resistance</keyword>
<comment type="subcellular location">
    <subcellularLocation>
        <location evidence="1 14">Cell membrane</location>
        <topology evidence="1 14">Multi-pass membrane protein</topology>
    </subcellularLocation>
</comment>
<gene>
    <name evidence="14 15" type="primary">uppP</name>
    <name evidence="15" type="ORF">UZ20_WS6002001031</name>
</gene>
<feature type="transmembrane region" description="Helical" evidence="14">
    <location>
        <begin position="216"/>
        <end position="241"/>
    </location>
</feature>
<feature type="transmembrane region" description="Helical" evidence="14">
    <location>
        <begin position="84"/>
        <end position="106"/>
    </location>
</feature>
<dbReference type="GO" id="GO:0005886">
    <property type="term" value="C:plasma membrane"/>
    <property type="evidence" value="ECO:0007669"/>
    <property type="project" value="UniProtKB-SubCell"/>
</dbReference>
<evidence type="ECO:0000256" key="8">
    <source>
        <dbReference type="ARBA" id="ARBA00022989"/>
    </source>
</evidence>
<dbReference type="HAMAP" id="MF_01006">
    <property type="entry name" value="Undec_diphosphatase"/>
    <property type="match status" value="1"/>
</dbReference>